<dbReference type="InterPro" id="IPR007751">
    <property type="entry name" value="DUF676_lipase-like"/>
</dbReference>
<dbReference type="EMBL" id="JBHTJH010000010">
    <property type="protein sequence ID" value="MFD0862695.1"/>
    <property type="molecule type" value="Genomic_DNA"/>
</dbReference>
<feature type="signal peptide" evidence="2">
    <location>
        <begin position="1"/>
        <end position="20"/>
    </location>
</feature>
<dbReference type="RefSeq" id="WP_386408064.1">
    <property type="nucleotide sequence ID" value="NZ_JBHTJH010000010.1"/>
</dbReference>
<gene>
    <name evidence="5" type="ORF">ACFQ1M_10815</name>
</gene>
<evidence type="ECO:0000256" key="1">
    <source>
        <dbReference type="ARBA" id="ARBA00022729"/>
    </source>
</evidence>
<dbReference type="Pfam" id="PF18962">
    <property type="entry name" value="Por_Secre_tail"/>
    <property type="match status" value="1"/>
</dbReference>
<dbReference type="InterPro" id="IPR029058">
    <property type="entry name" value="AB_hydrolase_fold"/>
</dbReference>
<evidence type="ECO:0000259" key="4">
    <source>
        <dbReference type="Pfam" id="PF18962"/>
    </source>
</evidence>
<evidence type="ECO:0000256" key="2">
    <source>
        <dbReference type="SAM" id="SignalP"/>
    </source>
</evidence>
<protein>
    <submittedName>
        <fullName evidence="5">T9SS type A sorting domain-containing protein</fullName>
    </submittedName>
</protein>
<accession>A0ABW3D0U3</accession>
<comment type="caution">
    <text evidence="5">The sequence shown here is derived from an EMBL/GenBank/DDBJ whole genome shotgun (WGS) entry which is preliminary data.</text>
</comment>
<dbReference type="Proteomes" id="UP001596978">
    <property type="component" value="Unassembled WGS sequence"/>
</dbReference>
<dbReference type="Pfam" id="PF05057">
    <property type="entry name" value="DUF676"/>
    <property type="match status" value="1"/>
</dbReference>
<organism evidence="5 6">
    <name type="scientific">Sungkyunkwania multivorans</name>
    <dbReference type="NCBI Taxonomy" id="1173618"/>
    <lineage>
        <taxon>Bacteria</taxon>
        <taxon>Pseudomonadati</taxon>
        <taxon>Bacteroidota</taxon>
        <taxon>Flavobacteriia</taxon>
        <taxon>Flavobacteriales</taxon>
        <taxon>Flavobacteriaceae</taxon>
        <taxon>Sungkyunkwania</taxon>
    </lineage>
</organism>
<keyword evidence="1 2" id="KW-0732">Signal</keyword>
<feature type="chain" id="PRO_5046322123" evidence="2">
    <location>
        <begin position="21"/>
        <end position="812"/>
    </location>
</feature>
<evidence type="ECO:0000313" key="5">
    <source>
        <dbReference type="EMBL" id="MFD0862695.1"/>
    </source>
</evidence>
<reference evidence="6" key="1">
    <citation type="journal article" date="2019" name="Int. J. Syst. Evol. Microbiol.">
        <title>The Global Catalogue of Microorganisms (GCM) 10K type strain sequencing project: providing services to taxonomists for standard genome sequencing and annotation.</title>
        <authorList>
            <consortium name="The Broad Institute Genomics Platform"/>
            <consortium name="The Broad Institute Genome Sequencing Center for Infectious Disease"/>
            <person name="Wu L."/>
            <person name="Ma J."/>
        </authorList>
    </citation>
    <scope>NUCLEOTIDE SEQUENCE [LARGE SCALE GENOMIC DNA]</scope>
    <source>
        <strain evidence="6">CCUG 62952</strain>
    </source>
</reference>
<evidence type="ECO:0000259" key="3">
    <source>
        <dbReference type="Pfam" id="PF05057"/>
    </source>
</evidence>
<proteinExistence type="predicted"/>
<dbReference type="NCBIfam" id="TIGR04183">
    <property type="entry name" value="Por_Secre_tail"/>
    <property type="match status" value="1"/>
</dbReference>
<dbReference type="InterPro" id="IPR026444">
    <property type="entry name" value="Secre_tail"/>
</dbReference>
<dbReference type="Gene3D" id="3.40.50.1820">
    <property type="entry name" value="alpha/beta hydrolase"/>
    <property type="match status" value="1"/>
</dbReference>
<evidence type="ECO:0000313" key="6">
    <source>
        <dbReference type="Proteomes" id="UP001596978"/>
    </source>
</evidence>
<feature type="domain" description="Secretion system C-terminal sorting" evidence="4">
    <location>
        <begin position="742"/>
        <end position="811"/>
    </location>
</feature>
<name>A0ABW3D0U3_9FLAO</name>
<sequence length="812" mass="88877">MKQHYLLFFLIGIFSVTTTAQVSYDQLDKSDLETTILLKNVAPFSVLKADHDHYGMFSFQQSYKELSIADSQNRFEQLEAIVSASRLNTNNETVMIAGLHSAFETISNEAFSENRVIIDEAGNAIRTSEEPIFEKHQKTIIVPLTVNKRGLQTSFYFKSSFFVNTTDKQLSSISADFDNGQGFIDIRFDTPIDVHYVSKGKKELTFKLLFENGEEFSSSATLNISHSRHDTMQLFGRAPQDIISTGVADLSAYSGAVNFAGLGEYEIFLGADGVLDKPVLVIDGYDPGDTRTVADVYDLFSYTDSGGATQNLADIARNNGGFDLVILNLPQYLRLADNSLLNIDNVTDTNGDMIIDENDYPAGSVLVDGGADFMERNAMIFIELLNTINAQKVGTEENVIIGPSMGGLISRYALNYMENMTMDHDSRLWLSFDAPHLGSNLPIGFQHLFNYLAFGLDLGGLGGDQSIVILQPLIDSLIKSPASRQLLVDHLEAHLLAGSDVDFDPAKLLPEPHPYFITFFNAVNALTTSGFPENTRNISMINGSGLSAAFQDKMGVDIVPGREVLNTTIEDVGPSTDATLIARFTPSASQTLEVSDLFIDAPFLCFCDLRADADSESPAATDGVDAAPGGLFNMTALADSFGGTDPLITAFFDALQTDFFSFIPTTSGMALTNQPDWYATPNPNNGDTANETIFDAWYMPPTNEEHVLVTEDHANFALSEIAPSLLSNETFILDDLLIVENNPIKEQLVILSGKTFEQLSVNIYDVMGKEIQKNTIDDPAVRNIIPLNTASGIYLLKLTTEAGSTMKKIVVK</sequence>
<keyword evidence="6" id="KW-1185">Reference proteome</keyword>
<feature type="domain" description="DUF676" evidence="3">
    <location>
        <begin position="379"/>
        <end position="440"/>
    </location>
</feature>
<dbReference type="SUPFAM" id="SSF53474">
    <property type="entry name" value="alpha/beta-Hydrolases"/>
    <property type="match status" value="1"/>
</dbReference>